<protein>
    <submittedName>
        <fullName evidence="2">Uncharacterized protein</fullName>
    </submittedName>
</protein>
<dbReference type="Proteomes" id="UP000297245">
    <property type="component" value="Unassembled WGS sequence"/>
</dbReference>
<reference evidence="2 3" key="1">
    <citation type="journal article" date="2019" name="Nat. Ecol. Evol.">
        <title>Megaphylogeny resolves global patterns of mushroom evolution.</title>
        <authorList>
            <person name="Varga T."/>
            <person name="Krizsan K."/>
            <person name="Foldi C."/>
            <person name="Dima B."/>
            <person name="Sanchez-Garcia M."/>
            <person name="Sanchez-Ramirez S."/>
            <person name="Szollosi G.J."/>
            <person name="Szarkandi J.G."/>
            <person name="Papp V."/>
            <person name="Albert L."/>
            <person name="Andreopoulos W."/>
            <person name="Angelini C."/>
            <person name="Antonin V."/>
            <person name="Barry K.W."/>
            <person name="Bougher N.L."/>
            <person name="Buchanan P."/>
            <person name="Buyck B."/>
            <person name="Bense V."/>
            <person name="Catcheside P."/>
            <person name="Chovatia M."/>
            <person name="Cooper J."/>
            <person name="Damon W."/>
            <person name="Desjardin D."/>
            <person name="Finy P."/>
            <person name="Geml J."/>
            <person name="Haridas S."/>
            <person name="Hughes K."/>
            <person name="Justo A."/>
            <person name="Karasinski D."/>
            <person name="Kautmanova I."/>
            <person name="Kiss B."/>
            <person name="Kocsube S."/>
            <person name="Kotiranta H."/>
            <person name="LaButti K.M."/>
            <person name="Lechner B.E."/>
            <person name="Liimatainen K."/>
            <person name="Lipzen A."/>
            <person name="Lukacs Z."/>
            <person name="Mihaltcheva S."/>
            <person name="Morgado L.N."/>
            <person name="Niskanen T."/>
            <person name="Noordeloos M.E."/>
            <person name="Ohm R.A."/>
            <person name="Ortiz-Santana B."/>
            <person name="Ovrebo C."/>
            <person name="Racz N."/>
            <person name="Riley R."/>
            <person name="Savchenko A."/>
            <person name="Shiryaev A."/>
            <person name="Soop K."/>
            <person name="Spirin V."/>
            <person name="Szebenyi C."/>
            <person name="Tomsovsky M."/>
            <person name="Tulloss R.E."/>
            <person name="Uehling J."/>
            <person name="Grigoriev I.V."/>
            <person name="Vagvolgyi C."/>
            <person name="Papp T."/>
            <person name="Martin F.M."/>
            <person name="Miettinen O."/>
            <person name="Hibbett D.S."/>
            <person name="Nagy L.G."/>
        </authorList>
    </citation>
    <scope>NUCLEOTIDE SEQUENCE [LARGE SCALE GENOMIC DNA]</scope>
    <source>
        <strain evidence="2 3">CBS 962.96</strain>
    </source>
</reference>
<accession>A0A4S8LBY3</accession>
<dbReference type="AlphaFoldDB" id="A0A4S8LBY3"/>
<organism evidence="2 3">
    <name type="scientific">Dendrothele bispora (strain CBS 962.96)</name>
    <dbReference type="NCBI Taxonomy" id="1314807"/>
    <lineage>
        <taxon>Eukaryota</taxon>
        <taxon>Fungi</taxon>
        <taxon>Dikarya</taxon>
        <taxon>Basidiomycota</taxon>
        <taxon>Agaricomycotina</taxon>
        <taxon>Agaricomycetes</taxon>
        <taxon>Agaricomycetidae</taxon>
        <taxon>Agaricales</taxon>
        <taxon>Agaricales incertae sedis</taxon>
        <taxon>Dendrothele</taxon>
    </lineage>
</organism>
<proteinExistence type="predicted"/>
<evidence type="ECO:0000313" key="3">
    <source>
        <dbReference type="Proteomes" id="UP000297245"/>
    </source>
</evidence>
<name>A0A4S8LBY3_DENBC</name>
<feature type="compositionally biased region" description="Low complexity" evidence="1">
    <location>
        <begin position="86"/>
        <end position="99"/>
    </location>
</feature>
<sequence length="368" mass="40778">LLQLLDLTLLSDSDSISRRFNDIADLLLRKFELVVKSYHENQRETCYKILELEFYLWKTGCHEDPFTHGSEEQRLSGQWYFHRVPRNTNNSNRNTTHSTGYRGGSRKGLDLTFGGPVSVATSPYFQEDSLNQETSANSLRGGILLRSIQRVKDGKVISGPSLLVDELLAASKASSITKLVENHWKGDISCFRQHATMNGSDSDSSSSSTFSSLTVRPCESQQSDSDSSVELPVVYRSPRIGLDLSNQKITLSTPPHPRVIFVSKTYRYFIYPTLLTANGRHQTFLGALYSISSGPKPVIRVDDQTKTRISSITGIRDGTVQVYLDHFVSGYGDPENDVAPASLSSFIGSAGKGVSSNPARYLKMMGCL</sequence>
<evidence type="ECO:0000256" key="1">
    <source>
        <dbReference type="SAM" id="MobiDB-lite"/>
    </source>
</evidence>
<dbReference type="OrthoDB" id="16851at2759"/>
<keyword evidence="3" id="KW-1185">Reference proteome</keyword>
<feature type="region of interest" description="Disordered" evidence="1">
    <location>
        <begin position="86"/>
        <end position="105"/>
    </location>
</feature>
<gene>
    <name evidence="2" type="ORF">K435DRAFT_590386</name>
</gene>
<feature type="compositionally biased region" description="Low complexity" evidence="1">
    <location>
        <begin position="200"/>
        <end position="212"/>
    </location>
</feature>
<feature type="region of interest" description="Disordered" evidence="1">
    <location>
        <begin position="197"/>
        <end position="229"/>
    </location>
</feature>
<feature type="non-terminal residue" evidence="2">
    <location>
        <position position="1"/>
    </location>
</feature>
<dbReference type="EMBL" id="ML179509">
    <property type="protein sequence ID" value="THU86181.1"/>
    <property type="molecule type" value="Genomic_DNA"/>
</dbReference>
<evidence type="ECO:0000313" key="2">
    <source>
        <dbReference type="EMBL" id="THU86181.1"/>
    </source>
</evidence>
<feature type="non-terminal residue" evidence="2">
    <location>
        <position position="368"/>
    </location>
</feature>